<dbReference type="RefSeq" id="WP_273848026.1">
    <property type="nucleotide sequence ID" value="NZ_JAQQWT010000046.1"/>
</dbReference>
<feature type="transmembrane region" description="Helical" evidence="10">
    <location>
        <begin position="103"/>
        <end position="120"/>
    </location>
</feature>
<evidence type="ECO:0000256" key="1">
    <source>
        <dbReference type="ARBA" id="ARBA00000085"/>
    </source>
</evidence>
<feature type="coiled-coil region" evidence="9">
    <location>
        <begin position="158"/>
        <end position="185"/>
    </location>
</feature>
<evidence type="ECO:0000313" key="13">
    <source>
        <dbReference type="Proteomes" id="UP001589833"/>
    </source>
</evidence>
<evidence type="ECO:0000259" key="11">
    <source>
        <dbReference type="Pfam" id="PF07730"/>
    </source>
</evidence>
<protein>
    <recommendedName>
        <fullName evidence="2">histidine kinase</fullName>
        <ecNumber evidence="2">2.7.13.3</ecNumber>
    </recommendedName>
</protein>
<dbReference type="Gene3D" id="3.30.565.10">
    <property type="entry name" value="Histidine kinase-like ATPase, C-terminal domain"/>
    <property type="match status" value="1"/>
</dbReference>
<keyword evidence="5" id="KW-0547">Nucleotide-binding</keyword>
<gene>
    <name evidence="12" type="ORF">ACFFH4_18345</name>
</gene>
<keyword evidence="7" id="KW-0067">ATP-binding</keyword>
<evidence type="ECO:0000313" key="12">
    <source>
        <dbReference type="EMBL" id="MFC0560915.1"/>
    </source>
</evidence>
<evidence type="ECO:0000256" key="4">
    <source>
        <dbReference type="ARBA" id="ARBA00022679"/>
    </source>
</evidence>
<dbReference type="SUPFAM" id="SSF55874">
    <property type="entry name" value="ATPase domain of HSP90 chaperone/DNA topoisomerase II/histidine kinase"/>
    <property type="match status" value="1"/>
</dbReference>
<dbReference type="Proteomes" id="UP001589833">
    <property type="component" value="Unassembled WGS sequence"/>
</dbReference>
<feature type="transmembrane region" description="Helical" evidence="10">
    <location>
        <begin position="126"/>
        <end position="144"/>
    </location>
</feature>
<dbReference type="PANTHER" id="PTHR24421:SF10">
    <property type="entry name" value="NITRATE_NITRITE SENSOR PROTEIN NARQ"/>
    <property type="match status" value="1"/>
</dbReference>
<sequence>MSSFWVWLLLLVVSWGLSLLHFSADLLNISFRVLGSAGFFALFFLSPLLRNHKFIFTLHLSLAAVLAVVVLWPEEGGSPNLHTLVVFSILAGKAVYRLNPLQAGIVGFILTLGAIIPYFYDYPTISPTFVVVYASVLAVAFAVYKRVLLNSLGFSEQYEALLNEYRKLKRRIASDEKQARQEERAEIARQIHDSVGHKLTALLMQLEVVRMKADDETTKDQVQGLKLLAKESLEETRSAVKALKQDDVGGLAAIISLIRKLEAESFVRVSFSIKHGALTASLRNEQAIAVYRAVQEALTNMMRHSGTREVHIVFEAPAGSVFRFEVSNPTAHEMSFREGFGLSSMRERMERVGGRLEVTQYDGWFIVRGTLPLNVKERLNG</sequence>
<dbReference type="PANTHER" id="PTHR24421">
    <property type="entry name" value="NITRATE/NITRITE SENSOR PROTEIN NARX-RELATED"/>
    <property type="match status" value="1"/>
</dbReference>
<evidence type="ECO:0000256" key="5">
    <source>
        <dbReference type="ARBA" id="ARBA00022741"/>
    </source>
</evidence>
<dbReference type="CDD" id="cd16917">
    <property type="entry name" value="HATPase_UhpB-NarQ-NarX-like"/>
    <property type="match status" value="1"/>
</dbReference>
<dbReference type="Pfam" id="PF07730">
    <property type="entry name" value="HisKA_3"/>
    <property type="match status" value="1"/>
</dbReference>
<evidence type="ECO:0000256" key="9">
    <source>
        <dbReference type="SAM" id="Coils"/>
    </source>
</evidence>
<dbReference type="InterPro" id="IPR050482">
    <property type="entry name" value="Sensor_HK_TwoCompSys"/>
</dbReference>
<keyword evidence="10" id="KW-1133">Transmembrane helix</keyword>
<keyword evidence="10" id="KW-0472">Membrane</keyword>
<dbReference type="EMBL" id="JBHLTR010000048">
    <property type="protein sequence ID" value="MFC0560915.1"/>
    <property type="molecule type" value="Genomic_DNA"/>
</dbReference>
<evidence type="ECO:0000256" key="10">
    <source>
        <dbReference type="SAM" id="Phobius"/>
    </source>
</evidence>
<feature type="transmembrane region" description="Helical" evidence="10">
    <location>
        <begin position="26"/>
        <end position="45"/>
    </location>
</feature>
<keyword evidence="6 12" id="KW-0418">Kinase</keyword>
<proteinExistence type="predicted"/>
<accession>A0ABV6NJH7</accession>
<feature type="domain" description="Signal transduction histidine kinase subgroup 3 dimerisation and phosphoacceptor" evidence="11">
    <location>
        <begin position="183"/>
        <end position="246"/>
    </location>
</feature>
<evidence type="ECO:0000256" key="6">
    <source>
        <dbReference type="ARBA" id="ARBA00022777"/>
    </source>
</evidence>
<name>A0ABV6NJH7_9BACI</name>
<reference evidence="12 13" key="1">
    <citation type="submission" date="2024-09" db="EMBL/GenBank/DDBJ databases">
        <authorList>
            <person name="Sun Q."/>
            <person name="Mori K."/>
        </authorList>
    </citation>
    <scope>NUCLEOTIDE SEQUENCE [LARGE SCALE GENOMIC DNA]</scope>
    <source>
        <strain evidence="12 13">NCAIM B.02301</strain>
    </source>
</reference>
<dbReference type="InterPro" id="IPR011712">
    <property type="entry name" value="Sig_transdc_His_kin_sub3_dim/P"/>
</dbReference>
<evidence type="ECO:0000256" key="8">
    <source>
        <dbReference type="ARBA" id="ARBA00023012"/>
    </source>
</evidence>
<dbReference type="InterPro" id="IPR036890">
    <property type="entry name" value="HATPase_C_sf"/>
</dbReference>
<keyword evidence="9" id="KW-0175">Coiled coil</keyword>
<organism evidence="12 13">
    <name type="scientific">Halalkalibacter alkalisediminis</name>
    <dbReference type="NCBI Taxonomy" id="935616"/>
    <lineage>
        <taxon>Bacteria</taxon>
        <taxon>Bacillati</taxon>
        <taxon>Bacillota</taxon>
        <taxon>Bacilli</taxon>
        <taxon>Bacillales</taxon>
        <taxon>Bacillaceae</taxon>
        <taxon>Halalkalibacter</taxon>
    </lineage>
</organism>
<keyword evidence="8" id="KW-0902">Two-component regulatory system</keyword>
<keyword evidence="13" id="KW-1185">Reference proteome</keyword>
<comment type="catalytic activity">
    <reaction evidence="1">
        <text>ATP + protein L-histidine = ADP + protein N-phospho-L-histidine.</text>
        <dbReference type="EC" id="2.7.13.3"/>
    </reaction>
</comment>
<keyword evidence="10" id="KW-0812">Transmembrane</keyword>
<dbReference type="Gene3D" id="1.20.5.1930">
    <property type="match status" value="1"/>
</dbReference>
<evidence type="ECO:0000256" key="3">
    <source>
        <dbReference type="ARBA" id="ARBA00022553"/>
    </source>
</evidence>
<feature type="transmembrane region" description="Helical" evidence="10">
    <location>
        <begin position="54"/>
        <end position="73"/>
    </location>
</feature>
<evidence type="ECO:0000256" key="2">
    <source>
        <dbReference type="ARBA" id="ARBA00012438"/>
    </source>
</evidence>
<comment type="caution">
    <text evidence="12">The sequence shown here is derived from an EMBL/GenBank/DDBJ whole genome shotgun (WGS) entry which is preliminary data.</text>
</comment>
<evidence type="ECO:0000256" key="7">
    <source>
        <dbReference type="ARBA" id="ARBA00022840"/>
    </source>
</evidence>
<keyword evidence="3" id="KW-0597">Phosphoprotein</keyword>
<keyword evidence="4" id="KW-0808">Transferase</keyword>
<dbReference type="EC" id="2.7.13.3" evidence="2"/>
<dbReference type="GO" id="GO:0016301">
    <property type="term" value="F:kinase activity"/>
    <property type="evidence" value="ECO:0007669"/>
    <property type="project" value="UniProtKB-KW"/>
</dbReference>